<reference evidence="2" key="1">
    <citation type="submission" date="2021-01" db="EMBL/GenBank/DDBJ databases">
        <authorList>
            <person name="Corre E."/>
            <person name="Pelletier E."/>
            <person name="Niang G."/>
            <person name="Scheremetjew M."/>
            <person name="Finn R."/>
            <person name="Kale V."/>
            <person name="Holt S."/>
            <person name="Cochrane G."/>
            <person name="Meng A."/>
            <person name="Brown T."/>
            <person name="Cohen L."/>
        </authorList>
    </citation>
    <scope>NUCLEOTIDE SEQUENCE</scope>
    <source>
        <strain evidence="2">CCAP979/52</strain>
    </source>
</reference>
<sequence>MPDTGPLASDMNKSCEFQQSTQYVEGQSNYYFPDCPLLWLCFVLSLSICFPLVSVTSVYVLFKFLSLDSIISSDFYKPCVEIFHESSSFNGNPQRLITIGEVTDFLSDGTVEINGSDIRSKDQFRWNFTVHPEVHAKACTW</sequence>
<keyword evidence="1" id="KW-1133">Transmembrane helix</keyword>
<evidence type="ECO:0000313" key="2">
    <source>
        <dbReference type="EMBL" id="CAD8638796.1"/>
    </source>
</evidence>
<accession>A0A7S0QHE0</accession>
<keyword evidence="1" id="KW-0472">Membrane</keyword>
<proteinExistence type="predicted"/>
<dbReference type="AlphaFoldDB" id="A0A7S0QHE0"/>
<gene>
    <name evidence="2" type="ORF">CCUR1050_LOCUS16480</name>
</gene>
<name>A0A7S0QHE0_9CRYP</name>
<protein>
    <submittedName>
        <fullName evidence="2">Uncharacterized protein</fullName>
    </submittedName>
</protein>
<dbReference type="EMBL" id="HBEZ01029870">
    <property type="protein sequence ID" value="CAD8638796.1"/>
    <property type="molecule type" value="Transcribed_RNA"/>
</dbReference>
<organism evidence="2">
    <name type="scientific">Cryptomonas curvata</name>
    <dbReference type="NCBI Taxonomy" id="233186"/>
    <lineage>
        <taxon>Eukaryota</taxon>
        <taxon>Cryptophyceae</taxon>
        <taxon>Cryptomonadales</taxon>
        <taxon>Cryptomonadaceae</taxon>
        <taxon>Cryptomonas</taxon>
    </lineage>
</organism>
<keyword evidence="1" id="KW-0812">Transmembrane</keyword>
<feature type="transmembrane region" description="Helical" evidence="1">
    <location>
        <begin position="37"/>
        <end position="62"/>
    </location>
</feature>
<evidence type="ECO:0000256" key="1">
    <source>
        <dbReference type="SAM" id="Phobius"/>
    </source>
</evidence>